<sequence length="140" mass="14565">MRRNPHHTGRRCEPAGGVGRVRARPTRRTPVPDHPSGCGPGEGTDPAYGGVRVRFTPSDVPVLTCFPADRAAALRGAAEALARLGRADLGGCVEVSPAGPPDPRSAAVEHLAAARAVENALRGGCGTVRLPPRWPRPTST</sequence>
<protein>
    <submittedName>
        <fullName evidence="3">Uncharacterized protein</fullName>
    </submittedName>
</protein>
<evidence type="ECO:0000313" key="2">
    <source>
        <dbReference type="EMBL" id="XBP95106.1"/>
    </source>
</evidence>
<organism evidence="3">
    <name type="scientific">Micromonospora sp. CCTCC AA 2012012</name>
    <dbReference type="NCBI Taxonomy" id="3111921"/>
    <lineage>
        <taxon>Bacteria</taxon>
        <taxon>Bacillati</taxon>
        <taxon>Actinomycetota</taxon>
        <taxon>Actinomycetes</taxon>
        <taxon>Micromonosporales</taxon>
        <taxon>Micromonosporaceae</taxon>
        <taxon>Micromonospora</taxon>
    </lineage>
</organism>
<proteinExistence type="predicted"/>
<feature type="region of interest" description="Disordered" evidence="1">
    <location>
        <begin position="1"/>
        <end position="46"/>
    </location>
</feature>
<reference evidence="2" key="1">
    <citation type="submission" date="2024-01" db="EMBL/GenBank/DDBJ databases">
        <title>The genome sequence of Micromonospora mangrovi CCTCC AA 2012012.</title>
        <authorList>
            <person name="Gao J."/>
        </authorList>
    </citation>
    <scope>NUCLEOTIDE SEQUENCE</scope>
    <source>
        <strain evidence="2">CCTCC AA 2012012</strain>
    </source>
</reference>
<dbReference type="RefSeq" id="WP_350935604.1">
    <property type="nucleotide sequence ID" value="NZ_CP157762.1"/>
</dbReference>
<dbReference type="EMBL" id="CP157762">
    <property type="protein sequence ID" value="XBP95106.1"/>
    <property type="molecule type" value="Genomic_DNA"/>
</dbReference>
<reference evidence="3" key="2">
    <citation type="submission" date="2024-06" db="EMBL/GenBank/DDBJ databases">
        <title>Micromonospora mangrovi CCTCC AA 2012012 genome sequences.</title>
        <authorList>
            <person name="Gao J."/>
        </authorList>
    </citation>
    <scope>NUCLEOTIDE SEQUENCE</scope>
    <source>
        <strain evidence="3">CCTCC AA 2012012</strain>
    </source>
</reference>
<dbReference type="EMBL" id="CP159342">
    <property type="protein sequence ID" value="XCH75809.1"/>
    <property type="molecule type" value="Genomic_DNA"/>
</dbReference>
<evidence type="ECO:0000256" key="1">
    <source>
        <dbReference type="SAM" id="MobiDB-lite"/>
    </source>
</evidence>
<dbReference type="AlphaFoldDB" id="A0AAU8HGT6"/>
<gene>
    <name evidence="3" type="ORF">ABUL08_06905</name>
    <name evidence="2" type="ORF">VK199_06860</name>
</gene>
<name>A0AAU8HGT6_9ACTN</name>
<accession>A0AAU8HGT6</accession>
<evidence type="ECO:0000313" key="3">
    <source>
        <dbReference type="EMBL" id="XCH75809.1"/>
    </source>
</evidence>